<dbReference type="EMBL" id="QJJU01000017">
    <property type="protein sequence ID" value="PXX05615.1"/>
    <property type="molecule type" value="Genomic_DNA"/>
</dbReference>
<dbReference type="AlphaFoldDB" id="A0A318HBQ9"/>
<dbReference type="Proteomes" id="UP000247781">
    <property type="component" value="Unassembled WGS sequence"/>
</dbReference>
<accession>A0A318HBQ9</accession>
<protein>
    <submittedName>
        <fullName evidence="3">Uncharacterized protein</fullName>
    </submittedName>
</protein>
<feature type="signal peptide" evidence="2">
    <location>
        <begin position="1"/>
        <end position="27"/>
    </location>
</feature>
<dbReference type="PROSITE" id="PS51257">
    <property type="entry name" value="PROKAR_LIPOPROTEIN"/>
    <property type="match status" value="1"/>
</dbReference>
<name>A0A318HBQ9_9MYCO</name>
<comment type="caution">
    <text evidence="3">The sequence shown here is derived from an EMBL/GenBank/DDBJ whole genome shotgun (WGS) entry which is preliminary data.</text>
</comment>
<proteinExistence type="predicted"/>
<feature type="region of interest" description="Disordered" evidence="1">
    <location>
        <begin position="31"/>
        <end position="91"/>
    </location>
</feature>
<evidence type="ECO:0000313" key="3">
    <source>
        <dbReference type="EMBL" id="PXX05615.1"/>
    </source>
</evidence>
<gene>
    <name evidence="3" type="ORF">C8E89_117125</name>
</gene>
<organism evidence="3 4">
    <name type="scientific">Mycolicibacterium moriokaense</name>
    <dbReference type="NCBI Taxonomy" id="39691"/>
    <lineage>
        <taxon>Bacteria</taxon>
        <taxon>Bacillati</taxon>
        <taxon>Actinomycetota</taxon>
        <taxon>Actinomycetes</taxon>
        <taxon>Mycobacteriales</taxon>
        <taxon>Mycobacteriaceae</taxon>
        <taxon>Mycolicibacterium</taxon>
    </lineage>
</organism>
<keyword evidence="4" id="KW-1185">Reference proteome</keyword>
<reference evidence="4" key="1">
    <citation type="submission" date="2018-05" db="EMBL/GenBank/DDBJ databases">
        <authorList>
            <person name="Deangelis K."/>
            <person name="Huntemann M."/>
            <person name="Clum A."/>
            <person name="Pillay M."/>
            <person name="Palaniappan K."/>
            <person name="Varghese N."/>
            <person name="Mikhailova N."/>
            <person name="Stamatis D."/>
            <person name="Reddy T."/>
            <person name="Daum C."/>
            <person name="Shapiro N."/>
            <person name="Ivanova N."/>
            <person name="Kyrpides N."/>
            <person name="Woyke T."/>
        </authorList>
    </citation>
    <scope>NUCLEOTIDE SEQUENCE [LARGE SCALE GENOMIC DNA]</scope>
    <source>
        <strain evidence="4">GAS496</strain>
    </source>
</reference>
<evidence type="ECO:0000256" key="2">
    <source>
        <dbReference type="SAM" id="SignalP"/>
    </source>
</evidence>
<keyword evidence="2" id="KW-0732">Signal</keyword>
<evidence type="ECO:0000256" key="1">
    <source>
        <dbReference type="SAM" id="MobiDB-lite"/>
    </source>
</evidence>
<sequence length="91" mass="9096">MDSRLLGRRIAAVSGVTAFIAMGALTAACTKEEKKAPETTTTTTTTTPATTAAPTEKSINPTGGNLFTPPVVAPAAPTVPPGQHPGINGVP</sequence>
<feature type="chain" id="PRO_5039384137" evidence="2">
    <location>
        <begin position="28"/>
        <end position="91"/>
    </location>
</feature>
<feature type="compositionally biased region" description="Low complexity" evidence="1">
    <location>
        <begin position="38"/>
        <end position="57"/>
    </location>
</feature>
<evidence type="ECO:0000313" key="4">
    <source>
        <dbReference type="Proteomes" id="UP000247781"/>
    </source>
</evidence>
<dbReference type="RefSeq" id="WP_110318399.1">
    <property type="nucleotide sequence ID" value="NZ_QJJU01000017.1"/>
</dbReference>
<reference evidence="3 4" key="2">
    <citation type="submission" date="2018-06" db="EMBL/GenBank/DDBJ databases">
        <title>Sequencing of bacterial isolates from soil warming experiment in Harvard Forest, Massachusetts, USA.</title>
        <authorList>
            <person name="Deangelis K.PhD."/>
        </authorList>
    </citation>
    <scope>NUCLEOTIDE SEQUENCE [LARGE SCALE GENOMIC DNA]</scope>
    <source>
        <strain evidence="3 4">GAS496</strain>
    </source>
</reference>